<dbReference type="EC" id="3.6.4.13" evidence="2"/>
<evidence type="ECO:0000256" key="13">
    <source>
        <dbReference type="PROSITE-ProRule" id="PRU00552"/>
    </source>
</evidence>
<dbReference type="InterPro" id="IPR056149">
    <property type="entry name" value="PRP5/DDX46/KHDC4_KH"/>
</dbReference>
<dbReference type="GO" id="GO:0006397">
    <property type="term" value="P:mRNA processing"/>
    <property type="evidence" value="ECO:0007669"/>
    <property type="project" value="UniProtKB-KW"/>
</dbReference>
<feature type="compositionally biased region" description="Polar residues" evidence="14">
    <location>
        <begin position="163"/>
        <end position="173"/>
    </location>
</feature>
<dbReference type="CDD" id="cd18787">
    <property type="entry name" value="SF2_C_DEAD"/>
    <property type="match status" value="1"/>
</dbReference>
<name>A0A2S4LAF0_9HYPO</name>
<dbReference type="OrthoDB" id="196131at2759"/>
<dbReference type="Proteomes" id="UP000237481">
    <property type="component" value="Unassembled WGS sequence"/>
</dbReference>
<dbReference type="GO" id="GO:0003724">
    <property type="term" value="F:RNA helicase activity"/>
    <property type="evidence" value="ECO:0007669"/>
    <property type="project" value="UniProtKB-EC"/>
</dbReference>
<protein>
    <recommendedName>
        <fullName evidence="2">RNA helicase</fullName>
        <ecNumber evidence="2">3.6.4.13</ecNumber>
    </recommendedName>
</protein>
<feature type="compositionally biased region" description="Low complexity" evidence="14">
    <location>
        <begin position="51"/>
        <end position="63"/>
    </location>
</feature>
<dbReference type="InterPro" id="IPR027417">
    <property type="entry name" value="P-loop_NTPase"/>
</dbReference>
<feature type="compositionally biased region" description="Low complexity" evidence="14">
    <location>
        <begin position="1098"/>
        <end position="1115"/>
    </location>
</feature>
<feature type="compositionally biased region" description="Basic and acidic residues" evidence="14">
    <location>
        <begin position="18"/>
        <end position="39"/>
    </location>
</feature>
<dbReference type="Pfam" id="PF00270">
    <property type="entry name" value="DEAD"/>
    <property type="match status" value="1"/>
</dbReference>
<feature type="compositionally biased region" description="Low complexity" evidence="14">
    <location>
        <begin position="264"/>
        <end position="283"/>
    </location>
</feature>
<evidence type="ECO:0000256" key="14">
    <source>
        <dbReference type="SAM" id="MobiDB-lite"/>
    </source>
</evidence>
<evidence type="ECO:0000256" key="5">
    <source>
        <dbReference type="ARBA" id="ARBA00022801"/>
    </source>
</evidence>
<comment type="subcellular location">
    <subcellularLocation>
        <location evidence="1">Nucleus</location>
    </subcellularLocation>
</comment>
<feature type="domain" description="DEAD-box RNA helicase Q" evidence="17">
    <location>
        <begin position="627"/>
        <end position="655"/>
    </location>
</feature>
<comment type="function">
    <text evidence="10">ATP-dependent RNA helicase involved spliceosome assembly and in nuclear splicing. Catalyzes an ATP-dependent conformational change of U2 snRNP. Bridges U1 and U2 snRNPs and enables stable U2 snRNP association with intron RNA.</text>
</comment>
<evidence type="ECO:0000256" key="3">
    <source>
        <dbReference type="ARBA" id="ARBA00022664"/>
    </source>
</evidence>
<dbReference type="SUPFAM" id="SSF52540">
    <property type="entry name" value="P-loop containing nucleoside triphosphate hydrolases"/>
    <property type="match status" value="2"/>
</dbReference>
<dbReference type="SMART" id="SM00490">
    <property type="entry name" value="HELICc"/>
    <property type="match status" value="1"/>
</dbReference>
<accession>A0A2S4LAF0</accession>
<keyword evidence="9" id="KW-0539">Nucleus</keyword>
<dbReference type="FunFam" id="3.40.50.300:FF:000079">
    <property type="entry name" value="probable ATP-dependent RNA helicase DDX17"/>
    <property type="match status" value="1"/>
</dbReference>
<keyword evidence="5" id="KW-0378">Hydrolase</keyword>
<feature type="compositionally biased region" description="Basic and acidic residues" evidence="14">
    <location>
        <begin position="70"/>
        <end position="116"/>
    </location>
</feature>
<keyword evidence="7" id="KW-0067">ATP-binding</keyword>
<dbReference type="PROSITE" id="PS51194">
    <property type="entry name" value="HELICASE_CTER"/>
    <property type="match status" value="1"/>
</dbReference>
<evidence type="ECO:0000256" key="2">
    <source>
        <dbReference type="ARBA" id="ARBA00012552"/>
    </source>
</evidence>
<comment type="caution">
    <text evidence="18">The sequence shown here is derived from an EMBL/GenBank/DDBJ whole genome shotgun (WGS) entry which is preliminary data.</text>
</comment>
<dbReference type="InterPro" id="IPR001650">
    <property type="entry name" value="Helicase_C-like"/>
</dbReference>
<feature type="compositionally biased region" description="Basic and acidic residues" evidence="14">
    <location>
        <begin position="1033"/>
        <end position="1044"/>
    </location>
</feature>
<dbReference type="PANTHER" id="PTHR47958">
    <property type="entry name" value="ATP-DEPENDENT RNA HELICASE DBP3"/>
    <property type="match status" value="1"/>
</dbReference>
<proteinExistence type="inferred from homology"/>
<keyword evidence="19" id="KW-1185">Reference proteome</keyword>
<feature type="short sequence motif" description="Q motif" evidence="13">
    <location>
        <begin position="627"/>
        <end position="655"/>
    </location>
</feature>
<dbReference type="AlphaFoldDB" id="A0A2S4LAF0"/>
<dbReference type="PROSITE" id="PS51192">
    <property type="entry name" value="HELICASE_ATP_BIND_1"/>
    <property type="match status" value="1"/>
</dbReference>
<dbReference type="InterPro" id="IPR014014">
    <property type="entry name" value="RNA_helicase_DEAD_Q_motif"/>
</dbReference>
<feature type="domain" description="Helicase C-terminal" evidence="16">
    <location>
        <begin position="867"/>
        <end position="1011"/>
    </location>
</feature>
<dbReference type="EMBL" id="PKSG01000041">
    <property type="protein sequence ID" value="POR39418.1"/>
    <property type="molecule type" value="Genomic_DNA"/>
</dbReference>
<evidence type="ECO:0000256" key="1">
    <source>
        <dbReference type="ARBA" id="ARBA00004123"/>
    </source>
</evidence>
<dbReference type="InterPro" id="IPR014001">
    <property type="entry name" value="Helicase_ATP-bd"/>
</dbReference>
<dbReference type="GO" id="GO:0005524">
    <property type="term" value="F:ATP binding"/>
    <property type="evidence" value="ECO:0007669"/>
    <property type="project" value="UniProtKB-KW"/>
</dbReference>
<dbReference type="InterPro" id="IPR000629">
    <property type="entry name" value="RNA-helicase_DEAD-box_CS"/>
</dbReference>
<feature type="compositionally biased region" description="Basic and acidic residues" evidence="14">
    <location>
        <begin position="143"/>
        <end position="162"/>
    </location>
</feature>
<feature type="compositionally biased region" description="Basic and acidic residues" evidence="14">
    <location>
        <begin position="123"/>
        <end position="133"/>
    </location>
</feature>
<dbReference type="Pfam" id="PF00271">
    <property type="entry name" value="Helicase_C"/>
    <property type="match status" value="1"/>
</dbReference>
<evidence type="ECO:0000256" key="6">
    <source>
        <dbReference type="ARBA" id="ARBA00022806"/>
    </source>
</evidence>
<evidence type="ECO:0000256" key="8">
    <source>
        <dbReference type="ARBA" id="ARBA00023187"/>
    </source>
</evidence>
<evidence type="ECO:0000256" key="10">
    <source>
        <dbReference type="ARBA" id="ARBA00037330"/>
    </source>
</evidence>
<dbReference type="GO" id="GO:0016787">
    <property type="term" value="F:hydrolase activity"/>
    <property type="evidence" value="ECO:0007669"/>
    <property type="project" value="UniProtKB-KW"/>
</dbReference>
<evidence type="ECO:0000256" key="4">
    <source>
        <dbReference type="ARBA" id="ARBA00022741"/>
    </source>
</evidence>
<dbReference type="STRING" id="94208.A0A2S4LAF0"/>
<feature type="compositionally biased region" description="Acidic residues" evidence="14">
    <location>
        <begin position="502"/>
        <end position="511"/>
    </location>
</feature>
<feature type="region of interest" description="Disordered" evidence="14">
    <location>
        <begin position="357"/>
        <end position="551"/>
    </location>
</feature>
<feature type="domain" description="Helicase ATP-binding" evidence="15">
    <location>
        <begin position="658"/>
        <end position="836"/>
    </location>
</feature>
<dbReference type="PROSITE" id="PS51195">
    <property type="entry name" value="Q_MOTIF"/>
    <property type="match status" value="1"/>
</dbReference>
<evidence type="ECO:0000259" key="16">
    <source>
        <dbReference type="PROSITE" id="PS51194"/>
    </source>
</evidence>
<evidence type="ECO:0000256" key="7">
    <source>
        <dbReference type="ARBA" id="ARBA00022840"/>
    </source>
</evidence>
<feature type="compositionally biased region" description="Basic and acidic residues" evidence="14">
    <location>
        <begin position="216"/>
        <end position="238"/>
    </location>
</feature>
<evidence type="ECO:0000256" key="11">
    <source>
        <dbReference type="ARBA" id="ARBA00038511"/>
    </source>
</evidence>
<comment type="similarity">
    <text evidence="11">Belongs to the DEAD box helicase family. DDX46/PRP5 subfamily.</text>
</comment>
<evidence type="ECO:0000313" key="19">
    <source>
        <dbReference type="Proteomes" id="UP000237481"/>
    </source>
</evidence>
<evidence type="ECO:0000256" key="12">
    <source>
        <dbReference type="ARBA" id="ARBA00047984"/>
    </source>
</evidence>
<keyword evidence="8" id="KW-0508">mRNA splicing</keyword>
<dbReference type="GO" id="GO:0008380">
    <property type="term" value="P:RNA splicing"/>
    <property type="evidence" value="ECO:0007669"/>
    <property type="project" value="UniProtKB-KW"/>
</dbReference>
<dbReference type="PROSITE" id="PS00039">
    <property type="entry name" value="DEAD_ATP_HELICASE"/>
    <property type="match status" value="1"/>
</dbReference>
<keyword evidence="3" id="KW-0507">mRNA processing</keyword>
<dbReference type="Gene3D" id="3.40.50.300">
    <property type="entry name" value="P-loop containing nucleotide triphosphate hydrolases"/>
    <property type="match status" value="2"/>
</dbReference>
<sequence length="1260" mass="138019">MARPRDSRSPAPAGSQDGSRRQRKHDDRRDRDRRDDGRDHRRPSRSRSPDVRSSSRLPFSPSLHLTIDNQHQHRDRGGRGRDRDDRDLIRRRERSPARRDDGYYRGGPRDYRDNRERRRSRDRHATRPRSPDRRRNRSPGSDRSFRSHDDPRDRAPSRREGTADSSARSNNQKAPPGDAARARPNEVGRLSAPPPTATSNQVLQGQKAKANAPQSDADKKAERLAKLEAWKKKKETESQKQQAKTPGEMTQAIRLLAEMDKKASMASPSSASPAASSVTSPAAVNDSGIASPSQPYAGKFDPKSIAKKSAAARSHDSSKPVLGSLSVQPGQLAPPPAKQADTSEIFLHFQSLALANNPPKASALPANRGKASGFGFGKAQAESDKLPNKRKIDLDEEDDSQRKLTKLPALLVAADDTPWADQDEDYDSGDNIAEDEEEAVAAARAAHERRLQAENQADQAGDEVTADADAQPDQQMSGDAVTNGEPPKVDPSEQAALPEPMDVGEDDEDPLDAYMADLEHTEAKKRSQPGRPSKKAQEPKTYFSDDDNVFDVEGDGNTDNILAMANKRKKKDIPITDYSKIDLQPVRKNFWVEPAELSALSEAEVTELRLELDDIKVKGKDVPTPVQKWAQCGLTRQTLDVIRDLGYEQPTSIQMQAIPALMSGRDVVGVAKTGSGKTIAFLLPMFRHIMDQPALKDMDGPIGLIMTPTRELATQIHRDCKPFLKVMGLRAVCAYGGAPVREQIADLKRGAEIIVCTPGRMIDLLAANQGRVTNLKRVTYVVLDEADRMFDMGFEPQVMKIFANMRPDKQTILFSATMPRLIDSLTKKVLTSPVEITVGGRSVVAKEIEQIVEVRDEDTKFLRLLGLLGELYNQIDDARSLVFVERQEKADGLMKELLLKGYPCMSIHGGKDQVDRDSTISDFKKGVIPVLIATSVAARGLDVKQLMLVINYDAPNHMEDYVHRAGRTGRAGNTGVAVTFVTPEQENCAPGIAKALEQSGQPVPEKLDEMRKAHREKVKSGKAKDTSGFGGKGLDRLDQEREAARQLQRRTHRAEGEEDDDKEEKKDEQKGEKALDAIKAAVSAVQARDSPKTEGGEAKPAQKAPAQKATEAPATGDKSNDPLDKVSSAVSAINSRLGKSGQLRSGQPIDNKGPDAGAYHATLEINDFPQKARWAVTNRTNVAKILDSTGTSITTKGTFYPAGKEVPPNGDAKLYILIEGDTEVAVSSALTEMTRLLREATIAAADADSRAPASGRYTVT</sequence>
<feature type="compositionally biased region" description="Basic and acidic residues" evidence="14">
    <location>
        <begin position="381"/>
        <end position="393"/>
    </location>
</feature>
<dbReference type="InterPro" id="IPR011545">
    <property type="entry name" value="DEAD/DEAH_box_helicase_dom"/>
</dbReference>
<feature type="region of interest" description="Disordered" evidence="14">
    <location>
        <begin position="1010"/>
        <end position="1155"/>
    </location>
</feature>
<dbReference type="SMART" id="SM00487">
    <property type="entry name" value="DEXDc"/>
    <property type="match status" value="1"/>
</dbReference>
<dbReference type="GO" id="GO:0005634">
    <property type="term" value="C:nucleus"/>
    <property type="evidence" value="ECO:0007669"/>
    <property type="project" value="UniProtKB-SubCell"/>
</dbReference>
<keyword evidence="6 18" id="KW-0347">Helicase</keyword>
<dbReference type="GO" id="GO:0003676">
    <property type="term" value="F:nucleic acid binding"/>
    <property type="evidence" value="ECO:0007669"/>
    <property type="project" value="InterPro"/>
</dbReference>
<feature type="compositionally biased region" description="Basic and acidic residues" evidence="14">
    <location>
        <begin position="1063"/>
        <end position="1076"/>
    </location>
</feature>
<evidence type="ECO:0000256" key="9">
    <source>
        <dbReference type="ARBA" id="ARBA00023242"/>
    </source>
</evidence>
<comment type="catalytic activity">
    <reaction evidence="12">
        <text>ATP + H2O = ADP + phosphate + H(+)</text>
        <dbReference type="Rhea" id="RHEA:13065"/>
        <dbReference type="ChEBI" id="CHEBI:15377"/>
        <dbReference type="ChEBI" id="CHEBI:15378"/>
        <dbReference type="ChEBI" id="CHEBI:30616"/>
        <dbReference type="ChEBI" id="CHEBI:43474"/>
        <dbReference type="ChEBI" id="CHEBI:456216"/>
        <dbReference type="EC" id="3.6.4.13"/>
    </reaction>
</comment>
<dbReference type="Pfam" id="PF23469">
    <property type="entry name" value="KH_12"/>
    <property type="match status" value="1"/>
</dbReference>
<reference evidence="18 19" key="1">
    <citation type="submission" date="2018-01" db="EMBL/GenBank/DDBJ databases">
        <title>Harnessing the power of phylogenomics to disentangle the directionality and signatures of interkingdom host jumping in the parasitic fungal genus Tolypocladium.</title>
        <authorList>
            <person name="Quandt C.A."/>
            <person name="Patterson W."/>
            <person name="Spatafora J.W."/>
        </authorList>
    </citation>
    <scope>NUCLEOTIDE SEQUENCE [LARGE SCALE GENOMIC DNA]</scope>
    <source>
        <strain evidence="18 19">NRBC 100945</strain>
    </source>
</reference>
<keyword evidence="4" id="KW-0547">Nucleotide-binding</keyword>
<evidence type="ECO:0000313" key="18">
    <source>
        <dbReference type="EMBL" id="POR39418.1"/>
    </source>
</evidence>
<organism evidence="18 19">
    <name type="scientific">Tolypocladium paradoxum</name>
    <dbReference type="NCBI Taxonomy" id="94208"/>
    <lineage>
        <taxon>Eukaryota</taxon>
        <taxon>Fungi</taxon>
        <taxon>Dikarya</taxon>
        <taxon>Ascomycota</taxon>
        <taxon>Pezizomycotina</taxon>
        <taxon>Sordariomycetes</taxon>
        <taxon>Hypocreomycetidae</taxon>
        <taxon>Hypocreales</taxon>
        <taxon>Ophiocordycipitaceae</taxon>
        <taxon>Tolypocladium</taxon>
    </lineage>
</organism>
<evidence type="ECO:0000259" key="17">
    <source>
        <dbReference type="PROSITE" id="PS51195"/>
    </source>
</evidence>
<gene>
    <name evidence="18" type="ORF">TPAR_00389</name>
</gene>
<feature type="region of interest" description="Disordered" evidence="14">
    <location>
        <begin position="1"/>
        <end position="344"/>
    </location>
</feature>
<evidence type="ECO:0000259" key="15">
    <source>
        <dbReference type="PROSITE" id="PS51192"/>
    </source>
</evidence>
<dbReference type="CDD" id="cd17953">
    <property type="entry name" value="DEADc_DDX46"/>
    <property type="match status" value="1"/>
</dbReference>
<feature type="compositionally biased region" description="Acidic residues" evidence="14">
    <location>
        <begin position="421"/>
        <end position="439"/>
    </location>
</feature>